<dbReference type="Pfam" id="PF00270">
    <property type="entry name" value="DEAD"/>
    <property type="match status" value="1"/>
</dbReference>
<dbReference type="InterPro" id="IPR014013">
    <property type="entry name" value="Helic_SF1/SF2_ATP-bd_DinG/Rad3"/>
</dbReference>
<keyword evidence="6" id="KW-0347">Helicase</keyword>
<dbReference type="SUPFAM" id="SSF52540">
    <property type="entry name" value="P-loop containing nucleoside triphosphate hydrolases"/>
    <property type="match status" value="2"/>
</dbReference>
<keyword evidence="2" id="KW-0378">Hydrolase</keyword>
<gene>
    <name evidence="6" type="ORF">LGH70_22380</name>
</gene>
<dbReference type="InterPro" id="IPR014001">
    <property type="entry name" value="Helicase_ATP-bd"/>
</dbReference>
<dbReference type="InterPro" id="IPR027417">
    <property type="entry name" value="P-loop_NTPase"/>
</dbReference>
<evidence type="ECO:0000313" key="6">
    <source>
        <dbReference type="EMBL" id="MCB2380356.1"/>
    </source>
</evidence>
<evidence type="ECO:0000259" key="5">
    <source>
        <dbReference type="PROSITE" id="PS51193"/>
    </source>
</evidence>
<proteinExistence type="predicted"/>
<keyword evidence="1" id="KW-0547">Nucleotide-binding</keyword>
<reference evidence="6" key="1">
    <citation type="submission" date="2021-10" db="EMBL/GenBank/DDBJ databases">
        <authorList>
            <person name="Dean J.D."/>
            <person name="Kim M.K."/>
            <person name="Newey C.N."/>
            <person name="Stoker T.S."/>
            <person name="Thompson D.W."/>
            <person name="Grose J.H."/>
        </authorList>
    </citation>
    <scope>NUCLEOTIDE SEQUENCE</scope>
    <source>
        <strain evidence="6">BT635</strain>
    </source>
</reference>
<dbReference type="Pfam" id="PF00271">
    <property type="entry name" value="Helicase_C"/>
    <property type="match status" value="1"/>
</dbReference>
<dbReference type="PANTHER" id="PTHR47957:SF3">
    <property type="entry name" value="ATP-DEPENDENT HELICASE HRQ1"/>
    <property type="match status" value="1"/>
</dbReference>
<dbReference type="InterPro" id="IPR011545">
    <property type="entry name" value="DEAD/DEAH_box_helicase_dom"/>
</dbReference>
<dbReference type="PROSITE" id="PS51193">
    <property type="entry name" value="HELICASE_ATP_BIND_2"/>
    <property type="match status" value="1"/>
</dbReference>
<protein>
    <submittedName>
        <fullName evidence="6">DEAD/DEAH box helicase</fullName>
    </submittedName>
</protein>
<dbReference type="RefSeq" id="WP_226190164.1">
    <property type="nucleotide sequence ID" value="NZ_JAJADQ010000016.1"/>
</dbReference>
<evidence type="ECO:0000256" key="3">
    <source>
        <dbReference type="ARBA" id="ARBA00022840"/>
    </source>
</evidence>
<dbReference type="PANTHER" id="PTHR47957">
    <property type="entry name" value="ATP-DEPENDENT HELICASE HRQ1"/>
    <property type="match status" value="1"/>
</dbReference>
<keyword evidence="3" id="KW-0067">ATP-binding</keyword>
<dbReference type="Gene3D" id="3.40.50.300">
    <property type="entry name" value="P-loop containing nucleotide triphosphate hydrolases"/>
    <property type="match status" value="2"/>
</dbReference>
<organism evidence="6 7">
    <name type="scientific">Hymenobacter nitidus</name>
    <dbReference type="NCBI Taxonomy" id="2880929"/>
    <lineage>
        <taxon>Bacteria</taxon>
        <taxon>Pseudomonadati</taxon>
        <taxon>Bacteroidota</taxon>
        <taxon>Cytophagia</taxon>
        <taxon>Cytophagales</taxon>
        <taxon>Hymenobacteraceae</taxon>
        <taxon>Hymenobacter</taxon>
    </lineage>
</organism>
<dbReference type="InterPro" id="IPR001650">
    <property type="entry name" value="Helicase_C-like"/>
</dbReference>
<accession>A0ABS8AJB7</accession>
<feature type="domain" description="Helicase ATP-binding" evidence="4">
    <location>
        <begin position="98"/>
        <end position="443"/>
    </location>
</feature>
<dbReference type="EMBL" id="JAJADQ010000016">
    <property type="protein sequence ID" value="MCB2380356.1"/>
    <property type="molecule type" value="Genomic_DNA"/>
</dbReference>
<evidence type="ECO:0000313" key="7">
    <source>
        <dbReference type="Proteomes" id="UP001165297"/>
    </source>
</evidence>
<name>A0ABS8AJB7_9BACT</name>
<evidence type="ECO:0000256" key="1">
    <source>
        <dbReference type="ARBA" id="ARBA00022741"/>
    </source>
</evidence>
<dbReference type="PROSITE" id="PS51192">
    <property type="entry name" value="HELICASE_ATP_BIND_1"/>
    <property type="match status" value="1"/>
</dbReference>
<dbReference type="SMART" id="SM00490">
    <property type="entry name" value="HELICc"/>
    <property type="match status" value="1"/>
</dbReference>
<comment type="caution">
    <text evidence="6">The sequence shown here is derived from an EMBL/GenBank/DDBJ whole genome shotgun (WGS) entry which is preliminary data.</text>
</comment>
<sequence>METAFRTRFDDVETRRHALLHHDRVLYRQPWVEPLPEYQGSGRQVEQQVGETLPGLEAADLPGFAGRAAELKLFKGLVRAGLVDAPDRELYVHQVEMLKTALQHKHCVITSGTGSGKTESFLLPLFAQLAKEAGQWPAPGAMPDSAKGWWQRKGAPGRLTDGQTVDKAAAAGTGLRPGAQQRGHETRVAAVRALILYPMNALVEDQMTRLRRALDSDEVRTFLDRHANGNRIHFGRYTGASPVAGELLRQEDGQQVINQWKLEELRKELRAIGDNAAKIQQYITDKGLNDPKDAKKRAKAKELTAYFPQADGSEMRSRFDMQESPPDILITNYSMLSIMLMRELDSPVFDKTKAWLRGEDLGQLTETERLEARKERIFHLIVDELHLYRGTAGTEVSYLLRLVLDRLGLTPTHPQLRILASSASLETSEEEKEKESRGFLHDFFGFADDAPADTFTIIEGKEITVTSPQADGGLLPASTFADLSAAFGSGENGGLSEPALAAAAHGLNTGCGRSGGGQSGLAELASVLFSEELQLRERLYAACHVLEPTGKKAKLRAVPTLPADTDVLPAGFAYFGHSLFGPLTDPARLRQAVRGLFIARGLLDLPACAGLEKAARDKGRALPRFRFHFFFRNIEGLWAALPEAPRPGQPANAAGLVRPVLGKLLSQSDLRTPDGQHIVEALYCDNCGTVFYGGSRLDLQGISDELNFQMLTVSPEIEGIPEKVAETLVERRNYREYAVFWPGTGQQFTPHERANGQAWGATEALYRWTQPGVGENRPNNQARWVEAAIDSRSGNVRLGPAGEIPVDAGSDWITGRLFTVAAAQGEELDVSQVRAMPAVCPACGVCHEITGPAHQPVGRRKTSSVRGFRTGFAQTSQTFAKELMMQLPGDVEGARKLVVFSDSREDAAQVANGIERNHYSDLLRELLADHLLHRVASSKRVLSVLERQPAPAASELKKLETLEPDLYASLTWWLEQAAYTGSNAQGKAQAEEFRRKLAKVRKSRISMRDLTDNLNAGGGELVRRLLSLGVNPGGNDRRMQELPPEEGGKEWFRAVNFEHSPEWKGDYPLFQTLIRNELTGNLAGLLFRRLFYALEAAGLGIVRVLAGEGGATRLVETLQNQLPIPLRPHTDDLLSAVVRILGDKYRYEPGGFPKDQPLASGNDFPRPVREYIHRVVERLAPGSDVPQILENIRQCLLSTGNEVLDDSGNVRVAELWLEAVTEDSPAWVCRNCQRPHLHPAAGTCTACRQPLPTGTTVRCHDLWDRNYLAYHAALHPRPSIRLHCEELTGQTDDQFERQRHFRDVILKDEGPAHIRTIDLLSVTTTLEVGVDIGALQAVMLANMPPQRFNYQQRVGRAGRRGQAYSVAFTFCRGRSHDEFYFSNPHKITGDDAPTPFLAMDQPRILRRVLAKAVLREAFRDSGAERGGVHGEFGGSDNWHALRTGVTDWLTTSHTRVNELLDLLMANPDPVLRAGLLAWVTGNGPGSLVQQMDVALDGDSLLADNLSETLAQSGILPMFGMPTTVRNLYLGFKQAGHGRWASPLIDRPLDLAIYEFAPGAQKMKDKVVHMAVGFTSEVEETRQPNGGRTLSNRVGPGGGAVANRKWMLHCPECFFCKTYPATVPPPAECPECHTDLTPADPEAGPFHVFAIGSPRAFRTAYTGGKDDREPIDSFAQRPPLLAEQREHNKPEQKVRNNALLSLADADTVWRLNKGPRDMLFRGRVYAGGINVRPTNQELRFTEQWLMTPNNLWAPATNAGYNINYWAHGAEERLALAANKKTEILRLQPSTVPLVLNLALDQRRRDWASQGQAHGLKAAYYSAAFLLQRVMADRLDVEPAEIEIAGISQIPVEDDHYERFAGQIVLCDALANGSGFVRQLYRELGPTGGAGLLDDILAPADAESYIGNIHLGLDGNGSTHPDRCKSACYDCLKGYRNMSYHALLDWRLGMALLRVMNDAGYVAGADGNFGFVELRDWPALAKDWLDSFNAGFGADGQPLGETRLLGSGRIPVLSWGPAKNRKAALVVHPFWDLSALEADGWLAEVLREAHSLTTGSGAVHYIDSFNLSRRPGRCYEWLMKAAVRPATTETS</sequence>
<feature type="domain" description="Helicase ATP-binding" evidence="5">
    <location>
        <begin position="76"/>
        <end position="441"/>
    </location>
</feature>
<evidence type="ECO:0000259" key="4">
    <source>
        <dbReference type="PROSITE" id="PS51192"/>
    </source>
</evidence>
<dbReference type="Proteomes" id="UP001165297">
    <property type="component" value="Unassembled WGS sequence"/>
</dbReference>
<keyword evidence="7" id="KW-1185">Reference proteome</keyword>
<dbReference type="GO" id="GO:0004386">
    <property type="term" value="F:helicase activity"/>
    <property type="evidence" value="ECO:0007669"/>
    <property type="project" value="UniProtKB-KW"/>
</dbReference>
<dbReference type="SMART" id="SM00487">
    <property type="entry name" value="DEXDc"/>
    <property type="match status" value="1"/>
</dbReference>
<evidence type="ECO:0000256" key="2">
    <source>
        <dbReference type="ARBA" id="ARBA00022801"/>
    </source>
</evidence>